<keyword evidence="3" id="KW-1185">Reference proteome</keyword>
<dbReference type="RefSeq" id="WP_113958853.1">
    <property type="nucleotide sequence ID" value="NZ_QNRR01000004.1"/>
</dbReference>
<name>A0A366HMR9_9BACT</name>
<dbReference type="InterPro" id="IPR036388">
    <property type="entry name" value="WH-like_DNA-bd_sf"/>
</dbReference>
<dbReference type="GO" id="GO:0003700">
    <property type="term" value="F:DNA-binding transcription factor activity"/>
    <property type="evidence" value="ECO:0007669"/>
    <property type="project" value="InterPro"/>
</dbReference>
<dbReference type="GO" id="GO:0003677">
    <property type="term" value="F:DNA binding"/>
    <property type="evidence" value="ECO:0007669"/>
    <property type="project" value="UniProtKB-KW"/>
</dbReference>
<dbReference type="OrthoDB" id="9807800at2"/>
<dbReference type="PANTHER" id="PTHR33164">
    <property type="entry name" value="TRANSCRIPTIONAL REGULATOR, MARR FAMILY"/>
    <property type="match status" value="1"/>
</dbReference>
<organism evidence="2 3">
    <name type="scientific">Roseimicrobium gellanilyticum</name>
    <dbReference type="NCBI Taxonomy" id="748857"/>
    <lineage>
        <taxon>Bacteria</taxon>
        <taxon>Pseudomonadati</taxon>
        <taxon>Verrucomicrobiota</taxon>
        <taxon>Verrucomicrobiia</taxon>
        <taxon>Verrucomicrobiales</taxon>
        <taxon>Verrucomicrobiaceae</taxon>
        <taxon>Roseimicrobium</taxon>
    </lineage>
</organism>
<dbReference type="AlphaFoldDB" id="A0A366HMR9"/>
<dbReference type="Pfam" id="PF12802">
    <property type="entry name" value="MarR_2"/>
    <property type="match status" value="1"/>
</dbReference>
<evidence type="ECO:0000259" key="1">
    <source>
        <dbReference type="PROSITE" id="PS50995"/>
    </source>
</evidence>
<accession>A0A366HMR9</accession>
<dbReference type="Gene3D" id="1.10.10.10">
    <property type="entry name" value="Winged helix-like DNA-binding domain superfamily/Winged helix DNA-binding domain"/>
    <property type="match status" value="1"/>
</dbReference>
<feature type="domain" description="HTH marR-type" evidence="1">
    <location>
        <begin position="1"/>
        <end position="137"/>
    </location>
</feature>
<keyword evidence="2" id="KW-0238">DNA-binding</keyword>
<dbReference type="Proteomes" id="UP000253426">
    <property type="component" value="Unassembled WGS sequence"/>
</dbReference>
<dbReference type="InterPro" id="IPR000835">
    <property type="entry name" value="HTH_MarR-typ"/>
</dbReference>
<dbReference type="GO" id="GO:0006950">
    <property type="term" value="P:response to stress"/>
    <property type="evidence" value="ECO:0007669"/>
    <property type="project" value="TreeGrafter"/>
</dbReference>
<evidence type="ECO:0000313" key="3">
    <source>
        <dbReference type="Proteomes" id="UP000253426"/>
    </source>
</evidence>
<gene>
    <name evidence="2" type="ORF">DES53_104269</name>
</gene>
<comment type="caution">
    <text evidence="2">The sequence shown here is derived from an EMBL/GenBank/DDBJ whole genome shotgun (WGS) entry which is preliminary data.</text>
</comment>
<dbReference type="SMART" id="SM00347">
    <property type="entry name" value="HTH_MARR"/>
    <property type="match status" value="1"/>
</dbReference>
<dbReference type="EMBL" id="QNRR01000004">
    <property type="protein sequence ID" value="RBP44449.1"/>
    <property type="molecule type" value="Genomic_DNA"/>
</dbReference>
<sequence>MPTRKFTKAHYEQIAAFRFGLRQFLRFSEEAAHEAGLTPQQHQALLAIKGFPSRDHVTVGELAERLQIQHHSAVGLADRLAAERLIQREQSQEDRRQVNLRLTAHGEEILDKLTAVHREELRRIGPDLGALLEKLSS</sequence>
<evidence type="ECO:0000313" key="2">
    <source>
        <dbReference type="EMBL" id="RBP44449.1"/>
    </source>
</evidence>
<dbReference type="InterPro" id="IPR036390">
    <property type="entry name" value="WH_DNA-bd_sf"/>
</dbReference>
<proteinExistence type="predicted"/>
<protein>
    <submittedName>
        <fullName evidence="2">DNA-binding MarR family transcriptional regulator</fullName>
    </submittedName>
</protein>
<reference evidence="2 3" key="1">
    <citation type="submission" date="2018-06" db="EMBL/GenBank/DDBJ databases">
        <title>Genomic Encyclopedia of Type Strains, Phase IV (KMG-IV): sequencing the most valuable type-strain genomes for metagenomic binning, comparative biology and taxonomic classification.</title>
        <authorList>
            <person name="Goeker M."/>
        </authorList>
    </citation>
    <scope>NUCLEOTIDE SEQUENCE [LARGE SCALE GENOMIC DNA]</scope>
    <source>
        <strain evidence="2 3">DSM 25532</strain>
    </source>
</reference>
<dbReference type="PANTHER" id="PTHR33164:SF43">
    <property type="entry name" value="HTH-TYPE TRANSCRIPTIONAL REPRESSOR YETL"/>
    <property type="match status" value="1"/>
</dbReference>
<dbReference type="PROSITE" id="PS50995">
    <property type="entry name" value="HTH_MARR_2"/>
    <property type="match status" value="1"/>
</dbReference>
<dbReference type="SUPFAM" id="SSF46785">
    <property type="entry name" value="Winged helix' DNA-binding domain"/>
    <property type="match status" value="1"/>
</dbReference>
<dbReference type="InterPro" id="IPR039422">
    <property type="entry name" value="MarR/SlyA-like"/>
</dbReference>
<dbReference type="PRINTS" id="PR00598">
    <property type="entry name" value="HTHMARR"/>
</dbReference>